<evidence type="ECO:0000313" key="1">
    <source>
        <dbReference type="EMBL" id="MBX57160.1"/>
    </source>
</evidence>
<protein>
    <submittedName>
        <fullName evidence="1">Subtilisin-like protease</fullName>
    </submittedName>
</protein>
<dbReference type="GO" id="GO:0006508">
    <property type="term" value="P:proteolysis"/>
    <property type="evidence" value="ECO:0007669"/>
    <property type="project" value="UniProtKB-KW"/>
</dbReference>
<dbReference type="EMBL" id="GGEC01076676">
    <property type="protein sequence ID" value="MBX57160.1"/>
    <property type="molecule type" value="Transcribed_RNA"/>
</dbReference>
<sequence>MSLQECIKQFFMGSMSCHCLLVSHKHLTSKMSLP</sequence>
<keyword evidence="1" id="KW-0645">Protease</keyword>
<proteinExistence type="predicted"/>
<accession>A0A2P2PQY8</accession>
<keyword evidence="1" id="KW-0378">Hydrolase</keyword>
<dbReference type="GO" id="GO:0008233">
    <property type="term" value="F:peptidase activity"/>
    <property type="evidence" value="ECO:0007669"/>
    <property type="project" value="UniProtKB-KW"/>
</dbReference>
<dbReference type="AlphaFoldDB" id="A0A2P2PQY8"/>
<name>A0A2P2PQY8_RHIMU</name>
<reference evidence="1" key="1">
    <citation type="submission" date="2018-02" db="EMBL/GenBank/DDBJ databases">
        <title>Rhizophora mucronata_Transcriptome.</title>
        <authorList>
            <person name="Meera S.P."/>
            <person name="Sreeshan A."/>
            <person name="Augustine A."/>
        </authorList>
    </citation>
    <scope>NUCLEOTIDE SEQUENCE</scope>
    <source>
        <tissue evidence="1">Leaf</tissue>
    </source>
</reference>
<organism evidence="1">
    <name type="scientific">Rhizophora mucronata</name>
    <name type="common">Asiatic mangrove</name>
    <dbReference type="NCBI Taxonomy" id="61149"/>
    <lineage>
        <taxon>Eukaryota</taxon>
        <taxon>Viridiplantae</taxon>
        <taxon>Streptophyta</taxon>
        <taxon>Embryophyta</taxon>
        <taxon>Tracheophyta</taxon>
        <taxon>Spermatophyta</taxon>
        <taxon>Magnoliopsida</taxon>
        <taxon>eudicotyledons</taxon>
        <taxon>Gunneridae</taxon>
        <taxon>Pentapetalae</taxon>
        <taxon>rosids</taxon>
        <taxon>fabids</taxon>
        <taxon>Malpighiales</taxon>
        <taxon>Rhizophoraceae</taxon>
        <taxon>Rhizophora</taxon>
    </lineage>
</organism>